<dbReference type="InterPro" id="IPR036390">
    <property type="entry name" value="WH_DNA-bd_sf"/>
</dbReference>
<evidence type="ECO:0000313" key="2">
    <source>
        <dbReference type="EMBL" id="MCC0096675.1"/>
    </source>
</evidence>
<protein>
    <submittedName>
        <fullName evidence="2">MarR family winged helix-turn-helix transcriptional regulator</fullName>
    </submittedName>
</protein>
<comment type="caution">
    <text evidence="2">The sequence shown here is derived from an EMBL/GenBank/DDBJ whole genome shotgun (WGS) entry which is preliminary data.</text>
</comment>
<name>A0ABS8E6Q6_9ACTN</name>
<dbReference type="InterPro" id="IPR011991">
    <property type="entry name" value="ArsR-like_HTH"/>
</dbReference>
<dbReference type="Pfam" id="PF12802">
    <property type="entry name" value="MarR_2"/>
    <property type="match status" value="1"/>
</dbReference>
<dbReference type="EMBL" id="JAINUL010000001">
    <property type="protein sequence ID" value="MCC0096675.1"/>
    <property type="molecule type" value="Genomic_DNA"/>
</dbReference>
<organism evidence="2 3">
    <name type="scientific">Streptomyces flavotricini</name>
    <dbReference type="NCBI Taxonomy" id="66888"/>
    <lineage>
        <taxon>Bacteria</taxon>
        <taxon>Bacillati</taxon>
        <taxon>Actinomycetota</taxon>
        <taxon>Actinomycetes</taxon>
        <taxon>Kitasatosporales</taxon>
        <taxon>Streptomycetaceae</taxon>
        <taxon>Streptomyces</taxon>
    </lineage>
</organism>
<accession>A0ABS8E6Q6</accession>
<evidence type="ECO:0000313" key="3">
    <source>
        <dbReference type="Proteomes" id="UP001520654"/>
    </source>
</evidence>
<keyword evidence="3" id="KW-1185">Reference proteome</keyword>
<dbReference type="Gene3D" id="1.10.10.10">
    <property type="entry name" value="Winged helix-like DNA-binding domain superfamily/Winged helix DNA-binding domain"/>
    <property type="match status" value="1"/>
</dbReference>
<sequence>MFSVTRNEETEGTEATGDTGDTGIELGFLLGLGFQLLIGEFTRRLGAAGYGDLRPAHGMAFQVLKGGGATGTELGERLGVTKQAAGQLVDDLEKRGYVRREPHPGGGRRKLVVLTPAAQEHLAVAGRVLHELEAELGTRVDLPALRRELTGLLRALGGDGELPPLRPVWH</sequence>
<feature type="domain" description="HTH marR-type" evidence="1">
    <location>
        <begin position="23"/>
        <end position="158"/>
    </location>
</feature>
<dbReference type="Proteomes" id="UP001520654">
    <property type="component" value="Unassembled WGS sequence"/>
</dbReference>
<dbReference type="InterPro" id="IPR036388">
    <property type="entry name" value="WH-like_DNA-bd_sf"/>
</dbReference>
<dbReference type="InterPro" id="IPR039422">
    <property type="entry name" value="MarR/SlyA-like"/>
</dbReference>
<dbReference type="InterPro" id="IPR000835">
    <property type="entry name" value="HTH_MarR-typ"/>
</dbReference>
<dbReference type="PANTHER" id="PTHR33164">
    <property type="entry name" value="TRANSCRIPTIONAL REGULATOR, MARR FAMILY"/>
    <property type="match status" value="1"/>
</dbReference>
<proteinExistence type="predicted"/>
<evidence type="ECO:0000259" key="1">
    <source>
        <dbReference type="PROSITE" id="PS50995"/>
    </source>
</evidence>
<dbReference type="PANTHER" id="PTHR33164:SF99">
    <property type="entry name" value="MARR FAMILY REGULATORY PROTEIN"/>
    <property type="match status" value="1"/>
</dbReference>
<dbReference type="SUPFAM" id="SSF46785">
    <property type="entry name" value="Winged helix' DNA-binding domain"/>
    <property type="match status" value="1"/>
</dbReference>
<dbReference type="SMART" id="SM00347">
    <property type="entry name" value="HTH_MARR"/>
    <property type="match status" value="1"/>
</dbReference>
<gene>
    <name evidence="2" type="ORF">K7B10_18165</name>
</gene>
<dbReference type="CDD" id="cd00090">
    <property type="entry name" value="HTH_ARSR"/>
    <property type="match status" value="1"/>
</dbReference>
<dbReference type="PROSITE" id="PS50995">
    <property type="entry name" value="HTH_MARR_2"/>
    <property type="match status" value="1"/>
</dbReference>
<reference evidence="2 3" key="1">
    <citation type="submission" date="2021-08" db="EMBL/GenBank/DDBJ databases">
        <title>Genomic Architecture of Streptomyces flavotricini NGL1 and Streptomyces erythrochromogenes HMS4 With Differential Plant Beneficial attributes and laccase production capabilities.</title>
        <authorList>
            <person name="Salwan R."/>
            <person name="Kaur R."/>
            <person name="Sharma V."/>
        </authorList>
    </citation>
    <scope>NUCLEOTIDE SEQUENCE [LARGE SCALE GENOMIC DNA]</scope>
    <source>
        <strain evidence="2 3">NGL1</strain>
    </source>
</reference>